<dbReference type="AlphaFoldDB" id="A0AAQ3RVN4"/>
<organism evidence="2 3">
    <name type="scientific">Vigna mungo</name>
    <name type="common">Black gram</name>
    <name type="synonym">Phaseolus mungo</name>
    <dbReference type="NCBI Taxonomy" id="3915"/>
    <lineage>
        <taxon>Eukaryota</taxon>
        <taxon>Viridiplantae</taxon>
        <taxon>Streptophyta</taxon>
        <taxon>Embryophyta</taxon>
        <taxon>Tracheophyta</taxon>
        <taxon>Spermatophyta</taxon>
        <taxon>Magnoliopsida</taxon>
        <taxon>eudicotyledons</taxon>
        <taxon>Gunneridae</taxon>
        <taxon>Pentapetalae</taxon>
        <taxon>rosids</taxon>
        <taxon>fabids</taxon>
        <taxon>Fabales</taxon>
        <taxon>Fabaceae</taxon>
        <taxon>Papilionoideae</taxon>
        <taxon>50 kb inversion clade</taxon>
        <taxon>NPAAA clade</taxon>
        <taxon>indigoferoid/millettioid clade</taxon>
        <taxon>Phaseoleae</taxon>
        <taxon>Vigna</taxon>
    </lineage>
</organism>
<feature type="non-terminal residue" evidence="2">
    <location>
        <position position="109"/>
    </location>
</feature>
<proteinExistence type="predicted"/>
<dbReference type="EMBL" id="CP144696">
    <property type="protein sequence ID" value="WVZ09609.1"/>
    <property type="molecule type" value="Genomic_DNA"/>
</dbReference>
<reference evidence="2 3" key="1">
    <citation type="journal article" date="2023" name="Life. Sci Alliance">
        <title>Evolutionary insights into 3D genome organization and epigenetic landscape of Vigna mungo.</title>
        <authorList>
            <person name="Junaid A."/>
            <person name="Singh B."/>
            <person name="Bhatia S."/>
        </authorList>
    </citation>
    <scope>NUCLEOTIDE SEQUENCE [LARGE SCALE GENOMIC DNA]</scope>
    <source>
        <strain evidence="2">Urdbean</strain>
    </source>
</reference>
<keyword evidence="1" id="KW-0732">Signal</keyword>
<dbReference type="Proteomes" id="UP001374535">
    <property type="component" value="Chromosome 5"/>
</dbReference>
<feature type="signal peptide" evidence="1">
    <location>
        <begin position="1"/>
        <end position="33"/>
    </location>
</feature>
<feature type="chain" id="PRO_5043036918" description="Secreted protein" evidence="1">
    <location>
        <begin position="34"/>
        <end position="109"/>
    </location>
</feature>
<evidence type="ECO:0000313" key="2">
    <source>
        <dbReference type="EMBL" id="WVZ09609.1"/>
    </source>
</evidence>
<accession>A0AAQ3RVN4</accession>
<sequence>PLPSAFQLPFWPSPLPCASFLLLSVCSSVPVSAHCTNKKPFPLRHSCYELNLALRKKGLAHLLLAYGFAGAGRWCLGRGFHWWRESEREGLDESVRRTRVFEKLCLSAL</sequence>
<evidence type="ECO:0008006" key="4">
    <source>
        <dbReference type="Google" id="ProtNLM"/>
    </source>
</evidence>
<gene>
    <name evidence="2" type="ORF">V8G54_014139</name>
</gene>
<protein>
    <recommendedName>
        <fullName evidence="4">Secreted protein</fullName>
    </recommendedName>
</protein>
<keyword evidence="3" id="KW-1185">Reference proteome</keyword>
<name>A0AAQ3RVN4_VIGMU</name>
<evidence type="ECO:0000313" key="3">
    <source>
        <dbReference type="Proteomes" id="UP001374535"/>
    </source>
</evidence>
<evidence type="ECO:0000256" key="1">
    <source>
        <dbReference type="SAM" id="SignalP"/>
    </source>
</evidence>